<accession>A0A6C0DMV9</accession>
<protein>
    <submittedName>
        <fullName evidence="1">Uncharacterized protein</fullName>
    </submittedName>
</protein>
<reference evidence="1" key="1">
    <citation type="journal article" date="2020" name="Nature">
        <title>Giant virus diversity and host interactions through global metagenomics.</title>
        <authorList>
            <person name="Schulz F."/>
            <person name="Roux S."/>
            <person name="Paez-Espino D."/>
            <person name="Jungbluth S."/>
            <person name="Walsh D.A."/>
            <person name="Denef V.J."/>
            <person name="McMahon K.D."/>
            <person name="Konstantinidis K.T."/>
            <person name="Eloe-Fadrosh E.A."/>
            <person name="Kyrpides N.C."/>
            <person name="Woyke T."/>
        </authorList>
    </citation>
    <scope>NUCLEOTIDE SEQUENCE</scope>
    <source>
        <strain evidence="1">GVMAG-M-3300023174-207</strain>
    </source>
</reference>
<sequence length="95" mass="11018">MSVISLLNEQLKNNLNKTTRELLFSVSDKFNLPYESLLNTWNKINPEFNCNFTKIVIEDDDEKHIEDVIVKPVIEDEEIIVKPSGSKKIQIVIED</sequence>
<proteinExistence type="predicted"/>
<dbReference type="AlphaFoldDB" id="A0A6C0DMV9"/>
<organism evidence="1">
    <name type="scientific">viral metagenome</name>
    <dbReference type="NCBI Taxonomy" id="1070528"/>
    <lineage>
        <taxon>unclassified sequences</taxon>
        <taxon>metagenomes</taxon>
        <taxon>organismal metagenomes</taxon>
    </lineage>
</organism>
<name>A0A6C0DMV9_9ZZZZ</name>
<evidence type="ECO:0000313" key="1">
    <source>
        <dbReference type="EMBL" id="QHT16905.1"/>
    </source>
</evidence>
<dbReference type="EMBL" id="MN739627">
    <property type="protein sequence ID" value="QHT16905.1"/>
    <property type="molecule type" value="Genomic_DNA"/>
</dbReference>